<sequence>MTSSMWPASSALLGVASSISCRCAGSKSSAFSDFDSSCPYFFSCILLNSFSTSDSPSLPPVQSSNASRSSCNSLAACSRSLCASMPSSCSFRCCFSKAWASCSVSPAAFVAREALDCSSPKASAGSLRMFSFSSSSTFNSAASNCAFTSAGRSLSSSAKNESSSADISSSLALAASRSKLSSVHSPAMASKRALRASDLPRAAASASVGSKEAIALCPWGGAAFVTTGAVSAFCGVVRGQPLAVFRPCSAWISLSTC</sequence>
<dbReference type="Proteomes" id="UP000789595">
    <property type="component" value="Unassembled WGS sequence"/>
</dbReference>
<dbReference type="AlphaFoldDB" id="A0A8J2X2Z6"/>
<organism evidence="1 2">
    <name type="scientific">Pelagomonas calceolata</name>
    <dbReference type="NCBI Taxonomy" id="35677"/>
    <lineage>
        <taxon>Eukaryota</taxon>
        <taxon>Sar</taxon>
        <taxon>Stramenopiles</taxon>
        <taxon>Ochrophyta</taxon>
        <taxon>Pelagophyceae</taxon>
        <taxon>Pelagomonadales</taxon>
        <taxon>Pelagomonadaceae</taxon>
        <taxon>Pelagomonas</taxon>
    </lineage>
</organism>
<gene>
    <name evidence="1" type="ORF">PECAL_5P13260</name>
</gene>
<keyword evidence="2" id="KW-1185">Reference proteome</keyword>
<reference evidence="1" key="1">
    <citation type="submission" date="2021-11" db="EMBL/GenBank/DDBJ databases">
        <authorList>
            <consortium name="Genoscope - CEA"/>
            <person name="William W."/>
        </authorList>
    </citation>
    <scope>NUCLEOTIDE SEQUENCE</scope>
</reference>
<protein>
    <submittedName>
        <fullName evidence="1">Uncharacterized protein</fullName>
    </submittedName>
</protein>
<accession>A0A8J2X2Z6</accession>
<comment type="caution">
    <text evidence="1">The sequence shown here is derived from an EMBL/GenBank/DDBJ whole genome shotgun (WGS) entry which is preliminary data.</text>
</comment>
<proteinExistence type="predicted"/>
<evidence type="ECO:0000313" key="1">
    <source>
        <dbReference type="EMBL" id="CAH0376720.1"/>
    </source>
</evidence>
<evidence type="ECO:0000313" key="2">
    <source>
        <dbReference type="Proteomes" id="UP000789595"/>
    </source>
</evidence>
<dbReference type="EMBL" id="CAKKNE010000005">
    <property type="protein sequence ID" value="CAH0376720.1"/>
    <property type="molecule type" value="Genomic_DNA"/>
</dbReference>
<name>A0A8J2X2Z6_9STRA</name>